<reference evidence="8" key="1">
    <citation type="journal article" date="2019" name="Int. J. Syst. Evol. Microbiol.">
        <title>The Global Catalogue of Microorganisms (GCM) 10K type strain sequencing project: providing services to taxonomists for standard genome sequencing and annotation.</title>
        <authorList>
            <consortium name="The Broad Institute Genomics Platform"/>
            <consortium name="The Broad Institute Genome Sequencing Center for Infectious Disease"/>
            <person name="Wu L."/>
            <person name="Ma J."/>
        </authorList>
    </citation>
    <scope>NUCLEOTIDE SEQUENCE [LARGE SCALE GENOMIC DNA]</scope>
    <source>
        <strain evidence="8">TISTR 2241</strain>
    </source>
</reference>
<dbReference type="Gene3D" id="2.60.40.650">
    <property type="match status" value="1"/>
</dbReference>
<organism evidence="7 8">
    <name type="scientific">Terrilactibacillus laevilacticus</name>
    <dbReference type="NCBI Taxonomy" id="1380157"/>
    <lineage>
        <taxon>Bacteria</taxon>
        <taxon>Bacillati</taxon>
        <taxon>Bacillota</taxon>
        <taxon>Bacilli</taxon>
        <taxon>Bacillales</taxon>
        <taxon>Bacillaceae</taxon>
        <taxon>Terrilactibacillus</taxon>
    </lineage>
</organism>
<dbReference type="PRINTS" id="PR00407">
    <property type="entry name" value="EUMOPTERIN"/>
</dbReference>
<evidence type="ECO:0000256" key="1">
    <source>
        <dbReference type="ARBA" id="ARBA00001924"/>
    </source>
</evidence>
<comment type="cofactor">
    <cofactor evidence="1">
        <name>Mo-molybdopterin</name>
        <dbReference type="ChEBI" id="CHEBI:71302"/>
    </cofactor>
</comment>
<feature type="domain" description="Moybdenum cofactor oxidoreductase dimerisation" evidence="6">
    <location>
        <begin position="240"/>
        <end position="355"/>
    </location>
</feature>
<evidence type="ECO:0000259" key="5">
    <source>
        <dbReference type="Pfam" id="PF00174"/>
    </source>
</evidence>
<evidence type="ECO:0000313" key="8">
    <source>
        <dbReference type="Proteomes" id="UP001597458"/>
    </source>
</evidence>
<accession>A0ABW5PN53</accession>
<dbReference type="InterPro" id="IPR008335">
    <property type="entry name" value="Mopterin_OxRdtase_euk"/>
</dbReference>
<dbReference type="SUPFAM" id="SSF56524">
    <property type="entry name" value="Oxidoreductase molybdopterin-binding domain"/>
    <property type="match status" value="1"/>
</dbReference>
<dbReference type="PANTHER" id="PTHR19372:SF7">
    <property type="entry name" value="SULFITE OXIDASE, MITOCHONDRIAL"/>
    <property type="match status" value="1"/>
</dbReference>
<dbReference type="PANTHER" id="PTHR19372">
    <property type="entry name" value="SULFITE REDUCTASE"/>
    <property type="match status" value="1"/>
</dbReference>
<dbReference type="Pfam" id="PF00174">
    <property type="entry name" value="Oxidored_molyb"/>
    <property type="match status" value="1"/>
</dbReference>
<evidence type="ECO:0000256" key="3">
    <source>
        <dbReference type="ARBA" id="ARBA00022723"/>
    </source>
</evidence>
<keyword evidence="2" id="KW-0500">Molybdenum</keyword>
<dbReference type="RefSeq" id="WP_141190748.1">
    <property type="nucleotide sequence ID" value="NZ_JBHUMR010000006.1"/>
</dbReference>
<gene>
    <name evidence="7" type="ORF">ACFSTF_01935</name>
</gene>
<dbReference type="InterPro" id="IPR005066">
    <property type="entry name" value="MoCF_OxRdtse_dimer"/>
</dbReference>
<keyword evidence="3" id="KW-0479">Metal-binding</keyword>
<evidence type="ECO:0000259" key="6">
    <source>
        <dbReference type="Pfam" id="PF03404"/>
    </source>
</evidence>
<dbReference type="SUPFAM" id="SSF81296">
    <property type="entry name" value="E set domains"/>
    <property type="match status" value="1"/>
</dbReference>
<proteinExistence type="predicted"/>
<dbReference type="Pfam" id="PF03404">
    <property type="entry name" value="Mo-co_dimer"/>
    <property type="match status" value="1"/>
</dbReference>
<keyword evidence="4" id="KW-0560">Oxidoreductase</keyword>
<dbReference type="Proteomes" id="UP001597458">
    <property type="component" value="Unassembled WGS sequence"/>
</dbReference>
<dbReference type="CDD" id="cd02110">
    <property type="entry name" value="SO_family_Moco_dimer"/>
    <property type="match status" value="1"/>
</dbReference>
<keyword evidence="8" id="KW-1185">Reference proteome</keyword>
<evidence type="ECO:0000256" key="2">
    <source>
        <dbReference type="ARBA" id="ARBA00022505"/>
    </source>
</evidence>
<dbReference type="InterPro" id="IPR036374">
    <property type="entry name" value="OxRdtase_Mopterin-bd_sf"/>
</dbReference>
<feature type="domain" description="Oxidoreductase molybdopterin-binding" evidence="5">
    <location>
        <begin position="46"/>
        <end position="217"/>
    </location>
</feature>
<evidence type="ECO:0000256" key="4">
    <source>
        <dbReference type="ARBA" id="ARBA00023002"/>
    </source>
</evidence>
<sequence length="356" mass="41049">MDRSNHHRVEPYLSTHSLLPENQETPIQFIKTDDTDNKLFYRRNHFSYPPLSYSNYWLPINGIVSTPILLSMQDILHLPSKTIQVVLECSGDKRNLFEPKVFGVQWGKGAISQGYWKGVPLRTLLELSGIREGAKEIVVEGYDFGERTDINKVFSYARSLPIEKAIHPDTIIAYEYNNQPIPFKHGYPLRLIVPQWYAMASVKWIKQIRVIDFNFTGPFQTIDYVYYPNKENNKDAFPVTTINVNSTIQKPLDMEILNTGKHLIKGIAWTGNGFITKLEISVDGGSTWLNAKLEPTKDFSYGWQSWSYEWTISKKGEYMIVSKATDSYGRIQPTIPFWNKKGYGYNAIDKIKVKVE</sequence>
<dbReference type="Gene3D" id="3.90.420.10">
    <property type="entry name" value="Oxidoreductase, molybdopterin-binding domain"/>
    <property type="match status" value="1"/>
</dbReference>
<protein>
    <submittedName>
        <fullName evidence="7">Sulfite oxidase</fullName>
    </submittedName>
</protein>
<evidence type="ECO:0000313" key="7">
    <source>
        <dbReference type="EMBL" id="MFD2616085.1"/>
    </source>
</evidence>
<comment type="caution">
    <text evidence="7">The sequence shown here is derived from an EMBL/GenBank/DDBJ whole genome shotgun (WGS) entry which is preliminary data.</text>
</comment>
<dbReference type="EMBL" id="JBHUMR010000006">
    <property type="protein sequence ID" value="MFD2616085.1"/>
    <property type="molecule type" value="Genomic_DNA"/>
</dbReference>
<dbReference type="InterPro" id="IPR000572">
    <property type="entry name" value="OxRdtase_Mopterin-bd_dom"/>
</dbReference>
<dbReference type="InterPro" id="IPR014756">
    <property type="entry name" value="Ig_E-set"/>
</dbReference>
<name>A0ABW5PN53_9BACI</name>